<comment type="caution">
    <text evidence="2">The sequence shown here is derived from an EMBL/GenBank/DDBJ whole genome shotgun (WGS) entry which is preliminary data.</text>
</comment>
<evidence type="ECO:0000259" key="1">
    <source>
        <dbReference type="Pfam" id="PF13622"/>
    </source>
</evidence>
<dbReference type="Pfam" id="PF13622">
    <property type="entry name" value="4HBT_3"/>
    <property type="match status" value="1"/>
</dbReference>
<keyword evidence="3" id="KW-1185">Reference proteome</keyword>
<dbReference type="InterPro" id="IPR049449">
    <property type="entry name" value="TesB_ACOT8-like_N"/>
</dbReference>
<name>A0A848L185_9ACTN</name>
<gene>
    <name evidence="2" type="ORF">HH308_09390</name>
</gene>
<feature type="domain" description="Acyl-CoA thioesterase-like N-terminal HotDog" evidence="1">
    <location>
        <begin position="124"/>
        <end position="208"/>
    </location>
</feature>
<sequence length="214" mass="22714">MTLVDLLLARGALRPGSPHSCVTLRMDLNVNAAAFATATHIRGLTRHSFADDNLTMGTCELRGDDGVLLATGMGMFVSIDAALPMPFIPTEPHTDSTSLTELLEFVPDMTRTTVTWPIREWTANPSGVVHGGVQAAALFAAIENLAVVDTGAPVAFGNCSVEYLRPLPADDTELTVGVTATRRGRQFATYDAQLYAADGRVGTKATATLRLPVT</sequence>
<dbReference type="Gene3D" id="3.10.129.10">
    <property type="entry name" value="Hotdog Thioesterase"/>
    <property type="match status" value="1"/>
</dbReference>
<proteinExistence type="predicted"/>
<evidence type="ECO:0000313" key="2">
    <source>
        <dbReference type="EMBL" id="NMO01428.1"/>
    </source>
</evidence>
<reference evidence="2 3" key="1">
    <citation type="submission" date="2020-04" db="EMBL/GenBank/DDBJ databases">
        <title>Gordonia sp. nov. TBRC 11910.</title>
        <authorList>
            <person name="Suriyachadkun C."/>
        </authorList>
    </citation>
    <scope>NUCLEOTIDE SEQUENCE [LARGE SCALE GENOMIC DNA]</scope>
    <source>
        <strain evidence="2 3">TBRC 11910</strain>
    </source>
</reference>
<dbReference type="Proteomes" id="UP000550729">
    <property type="component" value="Unassembled WGS sequence"/>
</dbReference>
<dbReference type="SUPFAM" id="SSF54637">
    <property type="entry name" value="Thioesterase/thiol ester dehydrase-isomerase"/>
    <property type="match status" value="2"/>
</dbReference>
<dbReference type="AlphaFoldDB" id="A0A848L185"/>
<protein>
    <submittedName>
        <fullName evidence="2">PaaI family thioesterase</fullName>
    </submittedName>
</protein>
<dbReference type="EMBL" id="JABBNB010000008">
    <property type="protein sequence ID" value="NMO01428.1"/>
    <property type="molecule type" value="Genomic_DNA"/>
</dbReference>
<accession>A0A848L185</accession>
<organism evidence="2 3">
    <name type="scientific">Gordonia asplenii</name>
    <dbReference type="NCBI Taxonomy" id="2725283"/>
    <lineage>
        <taxon>Bacteria</taxon>
        <taxon>Bacillati</taxon>
        <taxon>Actinomycetota</taxon>
        <taxon>Actinomycetes</taxon>
        <taxon>Mycobacteriales</taxon>
        <taxon>Gordoniaceae</taxon>
        <taxon>Gordonia</taxon>
    </lineage>
</organism>
<dbReference type="CDD" id="cd03443">
    <property type="entry name" value="PaaI_thioesterase"/>
    <property type="match status" value="1"/>
</dbReference>
<dbReference type="RefSeq" id="WP_170193940.1">
    <property type="nucleotide sequence ID" value="NZ_JABBNB010000008.1"/>
</dbReference>
<dbReference type="InterPro" id="IPR029069">
    <property type="entry name" value="HotDog_dom_sf"/>
</dbReference>
<evidence type="ECO:0000313" key="3">
    <source>
        <dbReference type="Proteomes" id="UP000550729"/>
    </source>
</evidence>